<dbReference type="Pfam" id="PF05694">
    <property type="entry name" value="SBP56"/>
    <property type="match status" value="1"/>
</dbReference>
<accession>A0A7C5N2H8</accession>
<reference evidence="3" key="1">
    <citation type="journal article" date="2020" name="mSystems">
        <title>Genome- and Community-Level Interaction Insights into Carbon Utilization and Element Cycling Functions of Hydrothermarchaeota in Hydrothermal Sediment.</title>
        <authorList>
            <person name="Zhou Z."/>
            <person name="Liu Y."/>
            <person name="Xu W."/>
            <person name="Pan J."/>
            <person name="Luo Z.H."/>
            <person name="Li M."/>
        </authorList>
    </citation>
    <scope>NUCLEOTIDE SEQUENCE [LARGE SCALE GENOMIC DNA]</scope>
    <source>
        <strain evidence="3">HyVt-535</strain>
    </source>
</reference>
<feature type="signal peptide" evidence="2">
    <location>
        <begin position="1"/>
        <end position="32"/>
    </location>
</feature>
<evidence type="ECO:0000256" key="1">
    <source>
        <dbReference type="ARBA" id="ARBA00005606"/>
    </source>
</evidence>
<evidence type="ECO:0000256" key="2">
    <source>
        <dbReference type="SAM" id="SignalP"/>
    </source>
</evidence>
<dbReference type="PANTHER" id="PTHR23300">
    <property type="entry name" value="METHANETHIOL OXIDASE"/>
    <property type="match status" value="1"/>
</dbReference>
<organism evidence="3">
    <name type="scientific">Thiolapillus brandeum</name>
    <dbReference type="NCBI Taxonomy" id="1076588"/>
    <lineage>
        <taxon>Bacteria</taxon>
        <taxon>Pseudomonadati</taxon>
        <taxon>Pseudomonadota</taxon>
        <taxon>Gammaproteobacteria</taxon>
        <taxon>Chromatiales</taxon>
        <taxon>Sedimenticolaceae</taxon>
        <taxon>Thiolapillus</taxon>
    </lineage>
</organism>
<feature type="chain" id="PRO_5028020125" evidence="2">
    <location>
        <begin position="33"/>
        <end position="219"/>
    </location>
</feature>
<protein>
    <submittedName>
        <fullName evidence="3">Selenium-binding protein</fullName>
    </submittedName>
</protein>
<keyword evidence="2" id="KW-0732">Signal</keyword>
<dbReference type="Proteomes" id="UP000886100">
    <property type="component" value="Unassembled WGS sequence"/>
</dbReference>
<sequence>MKHVFYRPGCSPLRALGTFLTAVSVFSPAAWADETCQSPYMAKIIGQEDFVYVWTLGVEGLGDGQDKLVTIDVNPGSPNYGKIVHTLSVGGRNEAHHSGFTDDRKYLWAGGLDTSKIFIFDVHTDPAQPKLVKTIDRFVAESGGVVGPHTTYALPGRMMITGLSNNKDHGGRSALVEYTNDGKYVATHWMPTDENLRGAKKSGKYADGYNYDVRVLPRR</sequence>
<feature type="non-terminal residue" evidence="3">
    <location>
        <position position="219"/>
    </location>
</feature>
<dbReference type="EMBL" id="DROM01000137">
    <property type="protein sequence ID" value="HHH13023.1"/>
    <property type="molecule type" value="Genomic_DNA"/>
</dbReference>
<gene>
    <name evidence="3" type="ORF">ENJ98_02195</name>
</gene>
<comment type="caution">
    <text evidence="3">The sequence shown here is derived from an EMBL/GenBank/DDBJ whole genome shotgun (WGS) entry which is preliminary data.</text>
</comment>
<dbReference type="SUPFAM" id="SSF51004">
    <property type="entry name" value="C-terminal (heme d1) domain of cytochrome cd1-nitrite reductase"/>
    <property type="match status" value="1"/>
</dbReference>
<evidence type="ECO:0000313" key="3">
    <source>
        <dbReference type="EMBL" id="HHH13023.1"/>
    </source>
</evidence>
<dbReference type="InterPro" id="IPR008826">
    <property type="entry name" value="Se-bd"/>
</dbReference>
<proteinExistence type="inferred from homology"/>
<dbReference type="InterPro" id="IPR011048">
    <property type="entry name" value="Haem_d1_sf"/>
</dbReference>
<comment type="similarity">
    <text evidence="1">Belongs to the selenium-binding protein family.</text>
</comment>
<dbReference type="GO" id="GO:0008430">
    <property type="term" value="F:selenium binding"/>
    <property type="evidence" value="ECO:0007669"/>
    <property type="project" value="InterPro"/>
</dbReference>
<name>A0A7C5N2H8_9GAMM</name>
<dbReference type="AlphaFoldDB" id="A0A7C5N2H8"/>
<dbReference type="PANTHER" id="PTHR23300:SF0">
    <property type="entry name" value="METHANETHIOL OXIDASE"/>
    <property type="match status" value="1"/>
</dbReference>